<proteinExistence type="predicted"/>
<feature type="domain" description="DUF7029" evidence="2">
    <location>
        <begin position="70"/>
        <end position="173"/>
    </location>
</feature>
<reference evidence="4 5" key="1">
    <citation type="submission" date="2021-08" db="EMBL/GenBank/DDBJ databases">
        <title>Draft Genome Sequence of Phanerochaete sordida strain YK-624.</title>
        <authorList>
            <person name="Mori T."/>
            <person name="Dohra H."/>
            <person name="Suzuki T."/>
            <person name="Kawagishi H."/>
            <person name="Hirai H."/>
        </authorList>
    </citation>
    <scope>NUCLEOTIDE SEQUENCE [LARGE SCALE GENOMIC DNA]</scope>
    <source>
        <strain evidence="4 5">YK-624</strain>
    </source>
</reference>
<evidence type="ECO:0000256" key="1">
    <source>
        <dbReference type="SAM" id="MobiDB-lite"/>
    </source>
</evidence>
<evidence type="ECO:0000313" key="5">
    <source>
        <dbReference type="Proteomes" id="UP000703269"/>
    </source>
</evidence>
<protein>
    <recommendedName>
        <fullName evidence="6">Gpi anchored protein</fullName>
    </recommendedName>
</protein>
<keyword evidence="5" id="KW-1185">Reference proteome</keyword>
<dbReference type="InterPro" id="IPR055647">
    <property type="entry name" value="DUF7223"/>
</dbReference>
<name>A0A9P3FZJ4_9APHY</name>
<feature type="domain" description="DUF7223" evidence="3">
    <location>
        <begin position="238"/>
        <end position="452"/>
    </location>
</feature>
<dbReference type="Pfam" id="PF23865">
    <property type="entry name" value="DUF7223"/>
    <property type="match status" value="1"/>
</dbReference>
<dbReference type="Pfam" id="PF22974">
    <property type="entry name" value="DUF7029"/>
    <property type="match status" value="1"/>
</dbReference>
<evidence type="ECO:0000259" key="3">
    <source>
        <dbReference type="Pfam" id="PF23865"/>
    </source>
</evidence>
<evidence type="ECO:0000313" key="4">
    <source>
        <dbReference type="EMBL" id="GJE85184.1"/>
    </source>
</evidence>
<organism evidence="4 5">
    <name type="scientific">Phanerochaete sordida</name>
    <dbReference type="NCBI Taxonomy" id="48140"/>
    <lineage>
        <taxon>Eukaryota</taxon>
        <taxon>Fungi</taxon>
        <taxon>Dikarya</taxon>
        <taxon>Basidiomycota</taxon>
        <taxon>Agaricomycotina</taxon>
        <taxon>Agaricomycetes</taxon>
        <taxon>Polyporales</taxon>
        <taxon>Phanerochaetaceae</taxon>
        <taxon>Phanerochaete</taxon>
    </lineage>
</organism>
<dbReference type="EMBL" id="BPQB01000002">
    <property type="protein sequence ID" value="GJE85184.1"/>
    <property type="molecule type" value="Genomic_DNA"/>
</dbReference>
<evidence type="ECO:0000259" key="2">
    <source>
        <dbReference type="Pfam" id="PF22974"/>
    </source>
</evidence>
<comment type="caution">
    <text evidence="4">The sequence shown here is derived from an EMBL/GenBank/DDBJ whole genome shotgun (WGS) entry which is preliminary data.</text>
</comment>
<dbReference type="Proteomes" id="UP000703269">
    <property type="component" value="Unassembled WGS sequence"/>
</dbReference>
<feature type="region of interest" description="Disordered" evidence="1">
    <location>
        <begin position="599"/>
        <end position="624"/>
    </location>
</feature>
<accession>A0A9P3FZJ4</accession>
<feature type="compositionally biased region" description="Gly residues" evidence="1">
    <location>
        <begin position="611"/>
        <end position="624"/>
    </location>
</feature>
<gene>
    <name evidence="4" type="ORF">PsYK624_012620</name>
</gene>
<dbReference type="InterPro" id="IPR054293">
    <property type="entry name" value="DUF7029"/>
</dbReference>
<evidence type="ECO:0008006" key="6">
    <source>
        <dbReference type="Google" id="ProtNLM"/>
    </source>
</evidence>
<dbReference type="OrthoDB" id="160645at2759"/>
<dbReference type="AlphaFoldDB" id="A0A9P3FZJ4"/>
<sequence>MRVGYFTIIASLAAYATATFSSTLVARKPVAALGRRSASRWDIAPKSMVVLEYAVASQLPPSAAVTIHAYDEQPILLVEDFDHLLSGVSCSASVFNALWNVIAFDFPDESAFALAAQEWTALHGSFVVTAHASCNANGERGAWRVVRTVPDFSKLRVTLIVEPVQMREIAKSFGVSYNHGGVQASAPRGPASLWRRANESGFEQSLTFDFDPSVGSNFPLFPPNTTLNNAAANDVSSLTDAQLSLTCADCMFSSNVTIGLDFEIDVLDPSCMNATQPCFTFNNAAMNLTLDQFQQEIELELFIEKGIQASKSYKILQVPVGPALIVPSLINLGPSVGIKIIFDFDFTASINFTYGAVAHIANGAVASINLVDSSGNFNPTFSATGWDNAGVDQIPFRVNAGELNISASIALSPYAEVSFEILDVGGALRLVTNLPQVGVNASLEAGVNRACNPVGADDFESFGTAFVVASGMSLSATAEYETDMGVIGHGFPPSANYTLFDKEIPFTPALGLNKTSCFVLADDGSANATSAASSASATVTGVPKSTGTLLAAQSAVPTWDFTKIASYSSANGQLPTNVNYTQMVQATSVPPNLQAAVTKAVSSGNSSSGGSSSGGNSTGGSGGGGSSSAAVKAAVLGHVSFGLVVIAALVALL</sequence>